<name>A0ACC0QRM0_9HYPO</name>
<dbReference type="Proteomes" id="UP001065298">
    <property type="component" value="Chromosome 7"/>
</dbReference>
<dbReference type="EMBL" id="CM046509">
    <property type="protein sequence ID" value="KAI8663254.1"/>
    <property type="molecule type" value="Genomic_DNA"/>
</dbReference>
<keyword evidence="2" id="KW-1185">Reference proteome</keyword>
<proteinExistence type="predicted"/>
<reference evidence="1" key="1">
    <citation type="submission" date="2022-06" db="EMBL/GenBank/DDBJ databases">
        <title>Fusarium solani species complex genomes reveal bases of compartmentalisation and animal pathogenesis.</title>
        <authorList>
            <person name="Tsai I.J."/>
        </authorList>
    </citation>
    <scope>NUCLEOTIDE SEQUENCE</scope>
    <source>
        <strain evidence="1">Fu6.1</strain>
    </source>
</reference>
<evidence type="ECO:0000313" key="1">
    <source>
        <dbReference type="EMBL" id="KAI8663254.1"/>
    </source>
</evidence>
<organism evidence="1 2">
    <name type="scientific">Fusarium keratoplasticum</name>
    <dbReference type="NCBI Taxonomy" id="1328300"/>
    <lineage>
        <taxon>Eukaryota</taxon>
        <taxon>Fungi</taxon>
        <taxon>Dikarya</taxon>
        <taxon>Ascomycota</taxon>
        <taxon>Pezizomycotina</taxon>
        <taxon>Sordariomycetes</taxon>
        <taxon>Hypocreomycetidae</taxon>
        <taxon>Hypocreales</taxon>
        <taxon>Nectriaceae</taxon>
        <taxon>Fusarium</taxon>
        <taxon>Fusarium solani species complex</taxon>
    </lineage>
</organism>
<protein>
    <submittedName>
        <fullName evidence="1">Uncharacterized protein</fullName>
    </submittedName>
</protein>
<accession>A0ACC0QRM0</accession>
<comment type="caution">
    <text evidence="1">The sequence shown here is derived from an EMBL/GenBank/DDBJ whole genome shotgun (WGS) entry which is preliminary data.</text>
</comment>
<sequence length="338" mass="37127">MHEKGGLVISQFYKKTASSKTLPILASPPSQIDRTNMKLLGSLGKLAAGLLLLTAQASALTYKGFSLGANRADGACKYTADWKKDFQTIKSWNKGFNAVRLYACSDCNTLGKAVPAAKATGIKILVGVWATDDAHFGREKAALLSAIKAHGTDWIAAISVGSEDLYRKDISPQKLAQQIYDVRGMVRQFNKNLRVGHTDTWTAWVDGANDVVTKACDIAITNGFPYWQGVNIKDALRLKTFQNSYWDVKRRVNQVHPKIEIWVGETGWPTKGANYKGAAATTAALQSYYNNVGCWLWKQTSASAFWFTAFDSPTASPEVEKHFGIADSNRKLKFGLTC</sequence>
<gene>
    <name evidence="1" type="ORF">NCS57_00925900</name>
</gene>
<evidence type="ECO:0000313" key="2">
    <source>
        <dbReference type="Proteomes" id="UP001065298"/>
    </source>
</evidence>